<dbReference type="OMA" id="WFCRSVS"/>
<dbReference type="Proteomes" id="UP000221080">
    <property type="component" value="Chromosome 27"/>
</dbReference>
<dbReference type="PANTHER" id="PTHR35345">
    <property type="entry name" value="TELOMERE REPEATS-BINDING BOUQUET FORMATION PROTEIN 2"/>
    <property type="match status" value="1"/>
</dbReference>
<feature type="region of interest" description="Disordered" evidence="1">
    <location>
        <begin position="195"/>
        <end position="216"/>
    </location>
</feature>
<dbReference type="GO" id="GO:0007129">
    <property type="term" value="P:homologous chromosome pairing at meiosis"/>
    <property type="evidence" value="ECO:0007669"/>
    <property type="project" value="TreeGrafter"/>
</dbReference>
<name>A0A2D0Q6R8_ICTPU</name>
<dbReference type="RefSeq" id="XP_017314004.1">
    <property type="nucleotide sequence ID" value="XM_017458515.3"/>
</dbReference>
<dbReference type="InterPro" id="IPR028065">
    <property type="entry name" value="TERB2"/>
</dbReference>
<protein>
    <submittedName>
        <fullName evidence="3">Telomere repeats-binding bouquet formation protein 2 isoform X1</fullName>
    </submittedName>
</protein>
<organism evidence="2 3">
    <name type="scientific">Ictalurus punctatus</name>
    <name type="common">Channel catfish</name>
    <name type="synonym">Silurus punctatus</name>
    <dbReference type="NCBI Taxonomy" id="7998"/>
    <lineage>
        <taxon>Eukaryota</taxon>
        <taxon>Metazoa</taxon>
        <taxon>Chordata</taxon>
        <taxon>Craniata</taxon>
        <taxon>Vertebrata</taxon>
        <taxon>Euteleostomi</taxon>
        <taxon>Actinopterygii</taxon>
        <taxon>Neopterygii</taxon>
        <taxon>Teleostei</taxon>
        <taxon>Ostariophysi</taxon>
        <taxon>Siluriformes</taxon>
        <taxon>Ictaluridae</taxon>
        <taxon>Ictalurus</taxon>
    </lineage>
</organism>
<dbReference type="GO" id="GO:0005637">
    <property type="term" value="C:nuclear inner membrane"/>
    <property type="evidence" value="ECO:0007669"/>
    <property type="project" value="TreeGrafter"/>
</dbReference>
<dbReference type="KEGG" id="ipu:108259234"/>
<evidence type="ECO:0000256" key="1">
    <source>
        <dbReference type="SAM" id="MobiDB-lite"/>
    </source>
</evidence>
<gene>
    <name evidence="3" type="primary">terb2</name>
</gene>
<dbReference type="STRING" id="7998.ENSIPUP00000023424"/>
<dbReference type="PANTHER" id="PTHR35345:SF1">
    <property type="entry name" value="TELOMERE REPEATS-BINDING BOUQUET FORMATION PROTEIN 2"/>
    <property type="match status" value="1"/>
</dbReference>
<proteinExistence type="predicted"/>
<dbReference type="AlphaFoldDB" id="A0A2D0Q6R8"/>
<reference evidence="3" key="2">
    <citation type="submission" date="2025-08" db="UniProtKB">
        <authorList>
            <consortium name="RefSeq"/>
        </authorList>
    </citation>
    <scope>IDENTIFICATION</scope>
    <source>
        <tissue evidence="3">Blood</tissue>
    </source>
</reference>
<feature type="compositionally biased region" description="Basic and acidic residues" evidence="1">
    <location>
        <begin position="137"/>
        <end position="147"/>
    </location>
</feature>
<feature type="region of interest" description="Disordered" evidence="1">
    <location>
        <begin position="117"/>
        <end position="156"/>
    </location>
</feature>
<dbReference type="GeneID" id="108259234"/>
<dbReference type="Pfam" id="PF15101">
    <property type="entry name" value="TERB2"/>
    <property type="match status" value="1"/>
</dbReference>
<keyword evidence="2" id="KW-1185">Reference proteome</keyword>
<dbReference type="OrthoDB" id="5278943at2759"/>
<reference evidence="2" key="1">
    <citation type="journal article" date="2016" name="Nat. Commun.">
        <title>The channel catfish genome sequence provides insights into the evolution of scale formation in teleosts.</title>
        <authorList>
            <person name="Liu Z."/>
            <person name="Liu S."/>
            <person name="Yao J."/>
            <person name="Bao L."/>
            <person name="Zhang J."/>
            <person name="Li Y."/>
            <person name="Jiang C."/>
            <person name="Sun L."/>
            <person name="Wang R."/>
            <person name="Zhang Y."/>
            <person name="Zhou T."/>
            <person name="Zeng Q."/>
            <person name="Fu Q."/>
            <person name="Gao S."/>
            <person name="Li N."/>
            <person name="Koren S."/>
            <person name="Jiang Y."/>
            <person name="Zimin A."/>
            <person name="Xu P."/>
            <person name="Phillippy A.M."/>
            <person name="Geng X."/>
            <person name="Song L."/>
            <person name="Sun F."/>
            <person name="Li C."/>
            <person name="Wang X."/>
            <person name="Chen A."/>
            <person name="Jin Y."/>
            <person name="Yuan Z."/>
            <person name="Yang Y."/>
            <person name="Tan S."/>
            <person name="Peatman E."/>
            <person name="Lu J."/>
            <person name="Qin Z."/>
            <person name="Dunham R."/>
            <person name="Li Z."/>
            <person name="Sonstegard T."/>
            <person name="Feng J."/>
            <person name="Danzmann R.G."/>
            <person name="Schroeder S."/>
            <person name="Scheffler B."/>
            <person name="Duke M.V."/>
            <person name="Ballard L."/>
            <person name="Kucuktas H."/>
            <person name="Kaltenboeck L."/>
            <person name="Liu H."/>
            <person name="Armbruster J."/>
            <person name="Xie Y."/>
            <person name="Kirby M.L."/>
            <person name="Tian Y."/>
            <person name="Flanagan M.E."/>
            <person name="Mu W."/>
            <person name="Waldbieser G.C."/>
        </authorList>
    </citation>
    <scope>NUCLEOTIDE SEQUENCE [LARGE SCALE GENOMIC DNA]</scope>
    <source>
        <strain evidence="2">SDA103</strain>
    </source>
</reference>
<accession>A0A2D0Q6R8</accession>
<dbReference type="CTD" id="145645"/>
<feature type="compositionally biased region" description="Polar residues" evidence="1">
    <location>
        <begin position="117"/>
        <end position="128"/>
    </location>
</feature>
<evidence type="ECO:0000313" key="3">
    <source>
        <dbReference type="RefSeq" id="XP_017314004.1"/>
    </source>
</evidence>
<sequence length="216" mass="24851">MFKNKTAWFSDSVKRDIPRFWVSEGGVISDWKTADYLFSDEASCPDTKRIHVSDEYVMDRATVFHSAYLSTCRLRRSTKSVPLGHYLLPPVSIQREVKAKIGRFIWEQDEMLGVTTPHGNRSTGQMLNIQPDAKGSQTEKRNKRQENRMNTSPSTDESVCCEAQLYPVNNMVSGYVHIDQLKRFSGELHDFLPSHSGYSVSRSHSRRLPYQYKEGH</sequence>
<evidence type="ECO:0000313" key="2">
    <source>
        <dbReference type="Proteomes" id="UP000221080"/>
    </source>
</evidence>
<dbReference type="GO" id="GO:0070197">
    <property type="term" value="P:meiotic attachment of telomere to nuclear envelope"/>
    <property type="evidence" value="ECO:0007669"/>
    <property type="project" value="TreeGrafter"/>
</dbReference>